<gene>
    <name evidence="2" type="ORF">MNOR_LOCUS3339</name>
</gene>
<protein>
    <submittedName>
        <fullName evidence="2">Uncharacterized protein</fullName>
    </submittedName>
</protein>
<accession>A0AAV2PQA2</accession>
<organism evidence="2 3">
    <name type="scientific">Meganyctiphanes norvegica</name>
    <name type="common">Northern krill</name>
    <name type="synonym">Thysanopoda norvegica</name>
    <dbReference type="NCBI Taxonomy" id="48144"/>
    <lineage>
        <taxon>Eukaryota</taxon>
        <taxon>Metazoa</taxon>
        <taxon>Ecdysozoa</taxon>
        <taxon>Arthropoda</taxon>
        <taxon>Crustacea</taxon>
        <taxon>Multicrustacea</taxon>
        <taxon>Malacostraca</taxon>
        <taxon>Eumalacostraca</taxon>
        <taxon>Eucarida</taxon>
        <taxon>Euphausiacea</taxon>
        <taxon>Euphausiidae</taxon>
        <taxon>Meganyctiphanes</taxon>
    </lineage>
</organism>
<dbReference type="Proteomes" id="UP001497623">
    <property type="component" value="Unassembled WGS sequence"/>
</dbReference>
<evidence type="ECO:0000256" key="1">
    <source>
        <dbReference type="SAM" id="SignalP"/>
    </source>
</evidence>
<feature type="signal peptide" evidence="1">
    <location>
        <begin position="1"/>
        <end position="26"/>
    </location>
</feature>
<evidence type="ECO:0000313" key="3">
    <source>
        <dbReference type="Proteomes" id="UP001497623"/>
    </source>
</evidence>
<feature type="chain" id="PRO_5043359996" evidence="1">
    <location>
        <begin position="27"/>
        <end position="279"/>
    </location>
</feature>
<dbReference type="AlphaFoldDB" id="A0AAV2PQA2"/>
<dbReference type="EMBL" id="CAXKWB010001126">
    <property type="protein sequence ID" value="CAL4063419.1"/>
    <property type="molecule type" value="Genomic_DNA"/>
</dbReference>
<comment type="caution">
    <text evidence="2">The sequence shown here is derived from an EMBL/GenBank/DDBJ whole genome shotgun (WGS) entry which is preliminary data.</text>
</comment>
<reference evidence="2 3" key="1">
    <citation type="submission" date="2024-05" db="EMBL/GenBank/DDBJ databases">
        <authorList>
            <person name="Wallberg A."/>
        </authorList>
    </citation>
    <scope>NUCLEOTIDE SEQUENCE [LARGE SCALE GENOMIC DNA]</scope>
</reference>
<proteinExistence type="predicted"/>
<sequence>MSVVQQPNISMIRLLVLVALASLCSAGGGGYKGAMMKKYAHYKVMEGCFGREEIMKYKNMMKDASEKCSKGDVKHGASHEFDFQEIINEIRSAALQAGSGSPSNQYYKLVPVLQGGRYRRDAHNHSSAEKLEYVKEKMTHMIANVTCMLRELDWINEDNTPNYKLYEEHMNKISDPYLKDQLFYGMDMCKDYANCMPVQKAKNPMMKELGTYLAFQSCMEMKKMMACFKKDFRYMMADYGYDAVEEKINMGLAIIGDEQEAEGMEGYNALEEALMGKMM</sequence>
<evidence type="ECO:0000313" key="2">
    <source>
        <dbReference type="EMBL" id="CAL4063419.1"/>
    </source>
</evidence>
<name>A0AAV2PQA2_MEGNR</name>
<keyword evidence="1" id="KW-0732">Signal</keyword>
<keyword evidence="3" id="KW-1185">Reference proteome</keyword>